<reference evidence="2" key="2">
    <citation type="submission" date="2021-03" db="UniProtKB">
        <authorList>
            <consortium name="EnsemblPlants"/>
        </authorList>
    </citation>
    <scope>IDENTIFICATION</scope>
</reference>
<dbReference type="GO" id="GO:0070042">
    <property type="term" value="F:rRNA (uridine-N3-)-methyltransferase activity"/>
    <property type="evidence" value="ECO:0007669"/>
    <property type="project" value="InterPro"/>
</dbReference>
<evidence type="ECO:0000313" key="2">
    <source>
        <dbReference type="EnsemblPlants" id="AUR62024647-RA:cds"/>
    </source>
</evidence>
<protein>
    <recommendedName>
        <fullName evidence="1">25S rRNA (uridine-N(3))-methyltransferase BMT5-like domain-containing protein</fullName>
    </recommendedName>
</protein>
<evidence type="ECO:0000313" key="3">
    <source>
        <dbReference type="Proteomes" id="UP000596660"/>
    </source>
</evidence>
<dbReference type="AlphaFoldDB" id="A0A803M7I2"/>
<dbReference type="OMA" id="CVIFRIA"/>
<keyword evidence="3" id="KW-1185">Reference proteome</keyword>
<dbReference type="InterPro" id="IPR019446">
    <property type="entry name" value="BMT5-like"/>
</dbReference>
<dbReference type="Pfam" id="PF10354">
    <property type="entry name" value="BMT5-like"/>
    <property type="match status" value="1"/>
</dbReference>
<dbReference type="EnsemblPlants" id="AUR62024647-RA">
    <property type="protein sequence ID" value="AUR62024647-RA:cds"/>
    <property type="gene ID" value="AUR62024647"/>
</dbReference>
<sequence>MHYASSQKILLVGEGDFSFALCLARAFETAYNMVATSLDSLEMLGKKYSNGVDNVRELEERGCIVLHGVDATQMSQHYFLSTQRFDRVIYNFPHVGFMFPEDSTCQIKLNKQLVKGFLMNAKLLLMNPAGEVHVSHKEGQPYSQWDLAKKAAKSGLVFHQKVPFRRTDYPGYSNKRADGYHADNSFPLFLASTFIFHLDSITS</sequence>
<proteinExistence type="predicted"/>
<reference evidence="2" key="1">
    <citation type="journal article" date="2017" name="Nature">
        <title>The genome of Chenopodium quinoa.</title>
        <authorList>
            <person name="Jarvis D.E."/>
            <person name="Ho Y.S."/>
            <person name="Lightfoot D.J."/>
            <person name="Schmoeckel S.M."/>
            <person name="Li B."/>
            <person name="Borm T.J.A."/>
            <person name="Ohyanagi H."/>
            <person name="Mineta K."/>
            <person name="Michell C.T."/>
            <person name="Saber N."/>
            <person name="Kharbatia N.M."/>
            <person name="Rupper R.R."/>
            <person name="Sharp A.R."/>
            <person name="Dally N."/>
            <person name="Boughton B.A."/>
            <person name="Woo Y.H."/>
            <person name="Gao G."/>
            <person name="Schijlen E.G.W.M."/>
            <person name="Guo X."/>
            <person name="Momin A.A."/>
            <person name="Negrao S."/>
            <person name="Al-Babili S."/>
            <person name="Gehring C."/>
            <person name="Roessner U."/>
            <person name="Jung C."/>
            <person name="Murphy K."/>
            <person name="Arold S.T."/>
            <person name="Gojobori T."/>
            <person name="van der Linden C.G."/>
            <person name="van Loo E.N."/>
            <person name="Jellen E.N."/>
            <person name="Maughan P.J."/>
            <person name="Tester M."/>
        </authorList>
    </citation>
    <scope>NUCLEOTIDE SEQUENCE [LARGE SCALE GENOMIC DNA]</scope>
    <source>
        <strain evidence="2">cv. PI 614886</strain>
    </source>
</reference>
<accession>A0A803M7I2</accession>
<dbReference type="Proteomes" id="UP000596660">
    <property type="component" value="Unplaced"/>
</dbReference>
<name>A0A803M7I2_CHEQI</name>
<organism evidence="2 3">
    <name type="scientific">Chenopodium quinoa</name>
    <name type="common">Quinoa</name>
    <dbReference type="NCBI Taxonomy" id="63459"/>
    <lineage>
        <taxon>Eukaryota</taxon>
        <taxon>Viridiplantae</taxon>
        <taxon>Streptophyta</taxon>
        <taxon>Embryophyta</taxon>
        <taxon>Tracheophyta</taxon>
        <taxon>Spermatophyta</taxon>
        <taxon>Magnoliopsida</taxon>
        <taxon>eudicotyledons</taxon>
        <taxon>Gunneridae</taxon>
        <taxon>Pentapetalae</taxon>
        <taxon>Caryophyllales</taxon>
        <taxon>Chenopodiaceae</taxon>
        <taxon>Chenopodioideae</taxon>
        <taxon>Atripliceae</taxon>
        <taxon>Chenopodium</taxon>
    </lineage>
</organism>
<dbReference type="Gramene" id="AUR62024647-RA">
    <property type="protein sequence ID" value="AUR62024647-RA:cds"/>
    <property type="gene ID" value="AUR62024647"/>
</dbReference>
<feature type="domain" description="25S rRNA (uridine-N(3))-methyltransferase BMT5-like" evidence="1">
    <location>
        <begin position="10"/>
        <end position="176"/>
    </location>
</feature>
<evidence type="ECO:0000259" key="1">
    <source>
        <dbReference type="Pfam" id="PF10354"/>
    </source>
</evidence>
<dbReference type="PANTHER" id="PTHR11538:SF63">
    <property type="entry name" value="25S RRNA (URIDINE-N(3))-METHYLTRANSFERASE BMT5-LIKE DOMAIN-CONTAINING PROTEIN"/>
    <property type="match status" value="1"/>
</dbReference>
<dbReference type="GO" id="GO:0070475">
    <property type="term" value="P:rRNA base methylation"/>
    <property type="evidence" value="ECO:0007669"/>
    <property type="project" value="InterPro"/>
</dbReference>
<dbReference type="GO" id="GO:0005737">
    <property type="term" value="C:cytoplasm"/>
    <property type="evidence" value="ECO:0007669"/>
    <property type="project" value="TreeGrafter"/>
</dbReference>
<dbReference type="PANTHER" id="PTHR11538">
    <property type="entry name" value="PHENYLALANYL-TRNA SYNTHETASE"/>
    <property type="match status" value="1"/>
</dbReference>